<keyword evidence="2" id="KW-1185">Reference proteome</keyword>
<evidence type="ECO:0000313" key="1">
    <source>
        <dbReference type="EMBL" id="GER56494.1"/>
    </source>
</evidence>
<organism evidence="1 2">
    <name type="scientific">Striga asiatica</name>
    <name type="common">Asiatic witchweed</name>
    <name type="synonym">Buchnera asiatica</name>
    <dbReference type="NCBI Taxonomy" id="4170"/>
    <lineage>
        <taxon>Eukaryota</taxon>
        <taxon>Viridiplantae</taxon>
        <taxon>Streptophyta</taxon>
        <taxon>Embryophyta</taxon>
        <taxon>Tracheophyta</taxon>
        <taxon>Spermatophyta</taxon>
        <taxon>Magnoliopsida</taxon>
        <taxon>eudicotyledons</taxon>
        <taxon>Gunneridae</taxon>
        <taxon>Pentapetalae</taxon>
        <taxon>asterids</taxon>
        <taxon>lamiids</taxon>
        <taxon>Lamiales</taxon>
        <taxon>Orobanchaceae</taxon>
        <taxon>Buchnereae</taxon>
        <taxon>Striga</taxon>
    </lineage>
</organism>
<name>A0A5A7RH42_STRAF</name>
<comment type="caution">
    <text evidence="1">The sequence shown here is derived from an EMBL/GenBank/DDBJ whole genome shotgun (WGS) entry which is preliminary data.</text>
</comment>
<protein>
    <submittedName>
        <fullName evidence="1">Radical SAM domain protein</fullName>
    </submittedName>
</protein>
<reference evidence="2" key="1">
    <citation type="journal article" date="2019" name="Curr. Biol.">
        <title>Genome Sequence of Striga asiatica Provides Insight into the Evolution of Plant Parasitism.</title>
        <authorList>
            <person name="Yoshida S."/>
            <person name="Kim S."/>
            <person name="Wafula E.K."/>
            <person name="Tanskanen J."/>
            <person name="Kim Y.M."/>
            <person name="Honaas L."/>
            <person name="Yang Z."/>
            <person name="Spallek T."/>
            <person name="Conn C.E."/>
            <person name="Ichihashi Y."/>
            <person name="Cheong K."/>
            <person name="Cui S."/>
            <person name="Der J.P."/>
            <person name="Gundlach H."/>
            <person name="Jiao Y."/>
            <person name="Hori C."/>
            <person name="Ishida J.K."/>
            <person name="Kasahara H."/>
            <person name="Kiba T."/>
            <person name="Kim M.S."/>
            <person name="Koo N."/>
            <person name="Laohavisit A."/>
            <person name="Lee Y.H."/>
            <person name="Lumba S."/>
            <person name="McCourt P."/>
            <person name="Mortimer J.C."/>
            <person name="Mutuku J.M."/>
            <person name="Nomura T."/>
            <person name="Sasaki-Sekimoto Y."/>
            <person name="Seto Y."/>
            <person name="Wang Y."/>
            <person name="Wakatake T."/>
            <person name="Sakakibara H."/>
            <person name="Demura T."/>
            <person name="Yamaguchi S."/>
            <person name="Yoneyama K."/>
            <person name="Manabe R.I."/>
            <person name="Nelson D.C."/>
            <person name="Schulman A.H."/>
            <person name="Timko M.P."/>
            <person name="dePamphilis C.W."/>
            <person name="Choi D."/>
            <person name="Shirasu K."/>
        </authorList>
    </citation>
    <scope>NUCLEOTIDE SEQUENCE [LARGE SCALE GENOMIC DNA]</scope>
    <source>
        <strain evidence="2">cv. UVA1</strain>
    </source>
</reference>
<accession>A0A5A7RH42</accession>
<dbReference type="Proteomes" id="UP000325081">
    <property type="component" value="Unassembled WGS sequence"/>
</dbReference>
<gene>
    <name evidence="1" type="ORF">STAS_34225</name>
</gene>
<dbReference type="EMBL" id="BKCP01012736">
    <property type="protein sequence ID" value="GER56494.1"/>
    <property type="molecule type" value="Genomic_DNA"/>
</dbReference>
<evidence type="ECO:0000313" key="2">
    <source>
        <dbReference type="Proteomes" id="UP000325081"/>
    </source>
</evidence>
<proteinExistence type="predicted"/>
<sequence length="153" mass="17184">MEERVGGIGPTSDGLERRLSCCRRDEGWGGSEIRAGLWVKHLKMKRDSRCGRRKSSGGKEADFLHVGFGGMPTSSLVTCWVVLQSRPGQEEPGWQGFGWETRQLASEERVSMILNTDTHLRFCDGPSDHRVQECAFKHAANFQDLCFGHIHSH</sequence>
<dbReference type="AlphaFoldDB" id="A0A5A7RH42"/>